<dbReference type="AlphaFoldDB" id="A0A161X8V2"/>
<dbReference type="PROSITE" id="PS01361">
    <property type="entry name" value="ZF_DOF_1"/>
    <property type="match status" value="1"/>
</dbReference>
<feature type="compositionally biased region" description="Basic and acidic residues" evidence="9">
    <location>
        <begin position="52"/>
        <end position="71"/>
    </location>
</feature>
<evidence type="ECO:0000256" key="2">
    <source>
        <dbReference type="ARBA" id="ARBA00022771"/>
    </source>
</evidence>
<dbReference type="EMBL" id="CP093349">
    <property type="protein sequence ID" value="WOH10463.1"/>
    <property type="molecule type" value="Genomic_DNA"/>
</dbReference>
<evidence type="ECO:0000313" key="10">
    <source>
        <dbReference type="EMBL" id="WOH10463.1"/>
    </source>
</evidence>
<evidence type="ECO:0000256" key="4">
    <source>
        <dbReference type="ARBA" id="ARBA00023015"/>
    </source>
</evidence>
<reference evidence="10" key="1">
    <citation type="journal article" date="2016" name="Nat. Genet.">
        <title>A high-quality carrot genome assembly provides new insights into carotenoid accumulation and asterid genome evolution.</title>
        <authorList>
            <person name="Iorizzo M."/>
            <person name="Ellison S."/>
            <person name="Senalik D."/>
            <person name="Zeng P."/>
            <person name="Satapoomin P."/>
            <person name="Huang J."/>
            <person name="Bowman M."/>
            <person name="Iovene M."/>
            <person name="Sanseverino W."/>
            <person name="Cavagnaro P."/>
            <person name="Yildiz M."/>
            <person name="Macko-Podgorni A."/>
            <person name="Moranska E."/>
            <person name="Grzebelus E."/>
            <person name="Grzebelus D."/>
            <person name="Ashrafi H."/>
            <person name="Zheng Z."/>
            <person name="Cheng S."/>
            <person name="Spooner D."/>
            <person name="Van Deynze A."/>
            <person name="Simon P."/>
        </authorList>
    </citation>
    <scope>NUCLEOTIDE SEQUENCE</scope>
    <source>
        <tissue evidence="10">Leaf</tissue>
    </source>
</reference>
<gene>
    <name evidence="10" type="ORF">DCAR_0729932</name>
</gene>
<dbReference type="InterPro" id="IPR045174">
    <property type="entry name" value="Dof"/>
</dbReference>
<proteinExistence type="predicted"/>
<dbReference type="GO" id="GO:0003677">
    <property type="term" value="F:DNA binding"/>
    <property type="evidence" value="ECO:0007669"/>
    <property type="project" value="UniProtKB-UniRule"/>
</dbReference>
<dbReference type="InterPro" id="IPR003851">
    <property type="entry name" value="Znf_Dof"/>
</dbReference>
<evidence type="ECO:0000256" key="1">
    <source>
        <dbReference type="ARBA" id="ARBA00022723"/>
    </source>
</evidence>
<comment type="subcellular location">
    <subcellularLocation>
        <location evidence="8">Nucleus</location>
    </subcellularLocation>
</comment>
<dbReference type="PANTHER" id="PTHR31089:SF1">
    <property type="entry name" value="CYCLIC DOF FACTOR 3"/>
    <property type="match status" value="1"/>
</dbReference>
<dbReference type="Proteomes" id="UP000077755">
    <property type="component" value="Chromosome 7"/>
</dbReference>
<dbReference type="GO" id="GO:0005634">
    <property type="term" value="C:nucleus"/>
    <property type="evidence" value="ECO:0007669"/>
    <property type="project" value="UniProtKB-SubCell"/>
</dbReference>
<dbReference type="Pfam" id="PF02701">
    <property type="entry name" value="Zn_ribbon_Dof"/>
    <property type="match status" value="1"/>
</dbReference>
<dbReference type="PANTHER" id="PTHR31089">
    <property type="entry name" value="CYCLIC DOF FACTOR 2"/>
    <property type="match status" value="1"/>
</dbReference>
<feature type="compositionally biased region" description="Basic and acidic residues" evidence="9">
    <location>
        <begin position="115"/>
        <end position="125"/>
    </location>
</feature>
<evidence type="ECO:0000313" key="11">
    <source>
        <dbReference type="Proteomes" id="UP000077755"/>
    </source>
</evidence>
<keyword evidence="7 8" id="KW-0539">Nucleus</keyword>
<keyword evidence="6" id="KW-0804">Transcription</keyword>
<keyword evidence="5 8" id="KW-0238">DNA-binding</keyword>
<keyword evidence="4" id="KW-0805">Transcription regulation</keyword>
<feature type="compositionally biased region" description="Polar residues" evidence="9">
    <location>
        <begin position="89"/>
        <end position="113"/>
    </location>
</feature>
<feature type="compositionally biased region" description="Low complexity" evidence="9">
    <location>
        <begin position="268"/>
        <end position="278"/>
    </location>
</feature>
<evidence type="ECO:0000256" key="5">
    <source>
        <dbReference type="ARBA" id="ARBA00023125"/>
    </source>
</evidence>
<feature type="region of interest" description="Disordered" evidence="9">
    <location>
        <begin position="20"/>
        <end position="127"/>
    </location>
</feature>
<reference evidence="10" key="2">
    <citation type="submission" date="2022-03" db="EMBL/GenBank/DDBJ databases">
        <title>Draft title - Genomic analysis of global carrot germplasm unveils the trajectory of domestication and the origin of high carotenoid orange carrot.</title>
        <authorList>
            <person name="Iorizzo M."/>
            <person name="Ellison S."/>
            <person name="Senalik D."/>
            <person name="Macko-Podgorni A."/>
            <person name="Grzebelus D."/>
            <person name="Bostan H."/>
            <person name="Rolling W."/>
            <person name="Curaba J."/>
            <person name="Simon P."/>
        </authorList>
    </citation>
    <scope>NUCLEOTIDE SEQUENCE</scope>
    <source>
        <tissue evidence="10">Leaf</tissue>
    </source>
</reference>
<organism evidence="10 11">
    <name type="scientific">Daucus carota subsp. sativus</name>
    <name type="common">Carrot</name>
    <dbReference type="NCBI Taxonomy" id="79200"/>
    <lineage>
        <taxon>Eukaryota</taxon>
        <taxon>Viridiplantae</taxon>
        <taxon>Streptophyta</taxon>
        <taxon>Embryophyta</taxon>
        <taxon>Tracheophyta</taxon>
        <taxon>Spermatophyta</taxon>
        <taxon>Magnoliopsida</taxon>
        <taxon>eudicotyledons</taxon>
        <taxon>Gunneridae</taxon>
        <taxon>Pentapetalae</taxon>
        <taxon>asterids</taxon>
        <taxon>campanulids</taxon>
        <taxon>Apiales</taxon>
        <taxon>Apiaceae</taxon>
        <taxon>Apioideae</taxon>
        <taxon>Scandiceae</taxon>
        <taxon>Daucinae</taxon>
        <taxon>Daucus</taxon>
        <taxon>Daucus sect. Daucus</taxon>
    </lineage>
</organism>
<keyword evidence="3" id="KW-0862">Zinc</keyword>
<feature type="region of interest" description="Disordered" evidence="9">
    <location>
        <begin position="260"/>
        <end position="287"/>
    </location>
</feature>
<dbReference type="OrthoDB" id="1927254at2759"/>
<evidence type="ECO:0000256" key="8">
    <source>
        <dbReference type="PROSITE-ProRule" id="PRU00071"/>
    </source>
</evidence>
<dbReference type="PROSITE" id="PS50884">
    <property type="entry name" value="ZF_DOF_2"/>
    <property type="match status" value="1"/>
</dbReference>
<keyword evidence="2 8" id="KW-0863">Zinc-finger</keyword>
<evidence type="ECO:0000256" key="7">
    <source>
        <dbReference type="ARBA" id="ARBA00023242"/>
    </source>
</evidence>
<name>A0A161X8V2_DAUCS</name>
<dbReference type="OMA" id="PCKGREN"/>
<evidence type="ECO:0000256" key="3">
    <source>
        <dbReference type="ARBA" id="ARBA00022833"/>
    </source>
</evidence>
<keyword evidence="1" id="KW-0479">Metal-binding</keyword>
<dbReference type="GO" id="GO:0008270">
    <property type="term" value="F:zinc ion binding"/>
    <property type="evidence" value="ECO:0007669"/>
    <property type="project" value="UniProtKB-KW"/>
</dbReference>
<dbReference type="GO" id="GO:0003700">
    <property type="term" value="F:DNA-binding transcription factor activity"/>
    <property type="evidence" value="ECO:0007669"/>
    <property type="project" value="InterPro"/>
</dbReference>
<accession>A0A161X8V2</accession>
<protein>
    <submittedName>
        <fullName evidence="10">Uncharacterized protein</fullName>
    </submittedName>
</protein>
<feature type="compositionally biased region" description="Gly residues" evidence="9">
    <location>
        <begin position="30"/>
        <end position="48"/>
    </location>
</feature>
<evidence type="ECO:0000256" key="6">
    <source>
        <dbReference type="ARBA" id="ARBA00023163"/>
    </source>
</evidence>
<dbReference type="KEGG" id="dcr:108193137"/>
<feature type="region of interest" description="Disordered" evidence="9">
    <location>
        <begin position="436"/>
        <end position="469"/>
    </location>
</feature>
<sequence length="469" mass="51007">MGEEKDLGIKLFGKKIVLTEAEKVPAGSGQDSGGVRSGEGKGGSLGGEDGSDGEKALVEEKGEEKSQDKEASPITNESKGSTGGGDSPKTPSINEENATLKPPNTDNEQSDATDTQEKTLKKPDKILPCPRCNSMDTKFCYYNNYNVSQPRHFCKSCQRYWTAGGTMRNMPVGAGRRKNKSSDSHCRHMTVSVALRAAGIDPSNGIHNGAIKNNETVLSFGADSSLGESMSSVFIAEKKVPNSIQNGLQKPGVAIPCKGGEHVDDCSSRSSNKKLNSNMERKKDGTAEPEVHGIQGFPTQVPFHPTLPWPCPWNSTVPMQAIYPPGVPFPYYPTPYWNYNVPASWSIPWLQPPPQVAHQDASIYDSKSQVLGKHSREGDLLRPINVEDSEHCKQNDSERSVLVPKSLRIDDLDETAKGSIFASLGIKNDSISKAFQPKKDEKNNVLKPSPILNANPAAMSRSLRFQERV</sequence>
<dbReference type="Gramene" id="KZM88983">
    <property type="protein sequence ID" value="KZM88983"/>
    <property type="gene ID" value="DCAR_026058"/>
</dbReference>
<keyword evidence="11" id="KW-1185">Reference proteome</keyword>
<evidence type="ECO:0000256" key="9">
    <source>
        <dbReference type="SAM" id="MobiDB-lite"/>
    </source>
</evidence>